<name>A0A168MU16_ABSGL</name>
<gene>
    <name evidence="4" type="primary">ABSGL_04788.1 scaffold 5911</name>
</gene>
<dbReference type="AlphaFoldDB" id="A0A168MU16"/>
<dbReference type="SUPFAM" id="SSF56300">
    <property type="entry name" value="Metallo-dependent phosphatases"/>
    <property type="match status" value="1"/>
</dbReference>
<dbReference type="PANTHER" id="PTHR14795:SF0">
    <property type="entry name" value="TRANSMEMBRANE PROTEIN 62"/>
    <property type="match status" value="1"/>
</dbReference>
<dbReference type="InParanoid" id="A0A168MU16"/>
<dbReference type="OrthoDB" id="45365at2759"/>
<proteinExistence type="predicted"/>
<dbReference type="OMA" id="RIACSTH"/>
<dbReference type="Gene3D" id="3.60.21.10">
    <property type="match status" value="1"/>
</dbReference>
<dbReference type="InterPro" id="IPR056229">
    <property type="entry name" value="Ig_TMM62"/>
</dbReference>
<sequence length="502" mass="56923">MKALSTSTWLCLGLTLLAILQAIRLNYISRQPLRSLSSPQYPQHPNEEAQPSAVETLTVPPLSTGPAHSLMDNTQLANDPSNLFYFVQVSDLHISKFRSQTDHFLHFVRSALPVIRPSFVVVTGDLTDAKDTDDIKTRQFKEEWQLYQSAVEEGSDLAWYDMRGNHDCFDMPSWQSDVNLYRTFGRSAKLLEQGQGVYSWHVNQTYGQYRFVALDACPKRGPARPLNFYGYLPTNTMDRLENTLLDGRTYNHTFLFTHYPTTTMVFGQSSLGHTFKDLMRQTSAYFCGHLHRLMFGLGDILKSYDTTTDSLELELGDMKDHGVYRILAVDHDLVSFVDVELPLQPANDVYDFPLSDDKKVIWPDTIALAPVILITNPKDARYLLTNKEPTHRIRTSTHIRFLVFSTHPPSSLKVRIFVDNKPHPFAATWSGNEHTPLWTSSWSPEDFDDISTHSLRIQVTAPDAQVGESQILFRVDSVRLMIGGGFGEWLIGTSAANIVSEQ</sequence>
<feature type="domain" description="TMEM62 Ig-like" evidence="3">
    <location>
        <begin position="369"/>
        <end position="468"/>
    </location>
</feature>
<feature type="domain" description="Calcineurin-like phosphoesterase" evidence="2">
    <location>
        <begin position="86"/>
        <end position="292"/>
    </location>
</feature>
<feature type="chain" id="PRO_5007899063" evidence="1">
    <location>
        <begin position="23"/>
        <end position="502"/>
    </location>
</feature>
<organism evidence="4">
    <name type="scientific">Absidia glauca</name>
    <name type="common">Pin mould</name>
    <dbReference type="NCBI Taxonomy" id="4829"/>
    <lineage>
        <taxon>Eukaryota</taxon>
        <taxon>Fungi</taxon>
        <taxon>Fungi incertae sedis</taxon>
        <taxon>Mucoromycota</taxon>
        <taxon>Mucoromycotina</taxon>
        <taxon>Mucoromycetes</taxon>
        <taxon>Mucorales</taxon>
        <taxon>Cunninghamellaceae</taxon>
        <taxon>Absidia</taxon>
    </lineage>
</organism>
<evidence type="ECO:0000313" key="4">
    <source>
        <dbReference type="EMBL" id="SAL99201.1"/>
    </source>
</evidence>
<dbReference type="InterPro" id="IPR029052">
    <property type="entry name" value="Metallo-depent_PP-like"/>
</dbReference>
<evidence type="ECO:0000259" key="3">
    <source>
        <dbReference type="Pfam" id="PF24384"/>
    </source>
</evidence>
<evidence type="ECO:0000259" key="2">
    <source>
        <dbReference type="Pfam" id="PF00149"/>
    </source>
</evidence>
<evidence type="ECO:0000313" key="5">
    <source>
        <dbReference type="Proteomes" id="UP000078561"/>
    </source>
</evidence>
<feature type="signal peptide" evidence="1">
    <location>
        <begin position="1"/>
        <end position="22"/>
    </location>
</feature>
<accession>A0A168MU16</accession>
<dbReference type="Proteomes" id="UP000078561">
    <property type="component" value="Unassembled WGS sequence"/>
</dbReference>
<evidence type="ECO:0000256" key="1">
    <source>
        <dbReference type="SAM" id="SignalP"/>
    </source>
</evidence>
<dbReference type="STRING" id="4829.A0A168MU16"/>
<dbReference type="Pfam" id="PF24384">
    <property type="entry name" value="Ig_TMM62"/>
    <property type="match status" value="1"/>
</dbReference>
<dbReference type="EMBL" id="LT552523">
    <property type="protein sequence ID" value="SAL99201.1"/>
    <property type="molecule type" value="Genomic_DNA"/>
</dbReference>
<keyword evidence="1" id="KW-0732">Signal</keyword>
<keyword evidence="5" id="KW-1185">Reference proteome</keyword>
<protein>
    <submittedName>
        <fullName evidence="4">Uncharacterized protein</fullName>
    </submittedName>
</protein>
<dbReference type="GO" id="GO:0016787">
    <property type="term" value="F:hydrolase activity"/>
    <property type="evidence" value="ECO:0007669"/>
    <property type="project" value="InterPro"/>
</dbReference>
<dbReference type="InterPro" id="IPR004843">
    <property type="entry name" value="Calcineurin-like_PHP"/>
</dbReference>
<dbReference type="Pfam" id="PF00149">
    <property type="entry name" value="Metallophos"/>
    <property type="match status" value="1"/>
</dbReference>
<reference evidence="4" key="1">
    <citation type="submission" date="2016-04" db="EMBL/GenBank/DDBJ databases">
        <authorList>
            <person name="Evans L.H."/>
            <person name="Alamgir A."/>
            <person name="Owens N."/>
            <person name="Weber N.D."/>
            <person name="Virtaneva K."/>
            <person name="Barbian K."/>
            <person name="Babar A."/>
            <person name="Rosenke K."/>
        </authorList>
    </citation>
    <scope>NUCLEOTIDE SEQUENCE [LARGE SCALE GENOMIC DNA]</scope>
    <source>
        <strain evidence="4">CBS 101.48</strain>
    </source>
</reference>
<dbReference type="PANTHER" id="PTHR14795">
    <property type="entry name" value="HELICASE RELATED"/>
    <property type="match status" value="1"/>
</dbReference>